<keyword evidence="2" id="KW-0456">Lyase</keyword>
<evidence type="ECO:0000313" key="3">
    <source>
        <dbReference type="EMBL" id="MCC2191018.1"/>
    </source>
</evidence>
<dbReference type="SUPFAM" id="SSF51569">
    <property type="entry name" value="Aldolase"/>
    <property type="match status" value="1"/>
</dbReference>
<dbReference type="CDD" id="cd00408">
    <property type="entry name" value="DHDPS-like"/>
    <property type="match status" value="1"/>
</dbReference>
<dbReference type="Proteomes" id="UP001197875">
    <property type="component" value="Unassembled WGS sequence"/>
</dbReference>
<evidence type="ECO:0000256" key="2">
    <source>
        <dbReference type="ARBA" id="ARBA00023239"/>
    </source>
</evidence>
<gene>
    <name evidence="3" type="ORF">LKD71_14650</name>
</gene>
<dbReference type="AlphaFoldDB" id="A0AAE3DV22"/>
<protein>
    <submittedName>
        <fullName evidence="3">Dihydrodipicolinate synthase family protein</fullName>
    </submittedName>
</protein>
<keyword evidence="4" id="KW-1185">Reference proteome</keyword>
<sequence length="306" mass="35166">MKEKRFPGGVWPVMLTPFTEENQVDYPALKELVEWYIENGVDGLFAVCQSSEMFKLTLEERVGIAAKVKEFAAGRVPVIASGHISDSLEEQIHELKLIAETGVDAVIMITNRMAAEDESDEVWISNTEKILEALPSEIRFGLYECPYPYKRVMSPKVTEWCASTGRFYFLKDTCCDADQIREKLAICKDTHLKLYNANTATLLESLKDGAYGYCGVMANMHPRLYRILYDRYQTEDMTELSEFLTMAALIERQCYPVNAKYYLNLEGLHMGLHSRVKNAEELSETFKKEVKMLRNLSERMEKSLKR</sequence>
<dbReference type="EMBL" id="JAJEPR010000035">
    <property type="protein sequence ID" value="MCC2191018.1"/>
    <property type="molecule type" value="Genomic_DNA"/>
</dbReference>
<comment type="caution">
    <text evidence="3">The sequence shown here is derived from an EMBL/GenBank/DDBJ whole genome shotgun (WGS) entry which is preliminary data.</text>
</comment>
<comment type="similarity">
    <text evidence="1">Belongs to the DapA family.</text>
</comment>
<name>A0AAE3DV22_9FIRM</name>
<accession>A0AAE3DV22</accession>
<dbReference type="RefSeq" id="WP_227616018.1">
    <property type="nucleotide sequence ID" value="NZ_JAJEPR010000035.1"/>
</dbReference>
<organism evidence="3 4">
    <name type="scientific">Fusicatenibacter faecihominis</name>
    <dbReference type="NCBI Taxonomy" id="2881276"/>
    <lineage>
        <taxon>Bacteria</taxon>
        <taxon>Bacillati</taxon>
        <taxon>Bacillota</taxon>
        <taxon>Clostridia</taxon>
        <taxon>Lachnospirales</taxon>
        <taxon>Lachnospiraceae</taxon>
        <taxon>Fusicatenibacter</taxon>
    </lineage>
</organism>
<dbReference type="Pfam" id="PF00701">
    <property type="entry name" value="DHDPS"/>
    <property type="match status" value="1"/>
</dbReference>
<dbReference type="SMART" id="SM01130">
    <property type="entry name" value="DHDPS"/>
    <property type="match status" value="1"/>
</dbReference>
<evidence type="ECO:0000256" key="1">
    <source>
        <dbReference type="ARBA" id="ARBA00007592"/>
    </source>
</evidence>
<dbReference type="GO" id="GO:0008840">
    <property type="term" value="F:4-hydroxy-tetrahydrodipicolinate synthase activity"/>
    <property type="evidence" value="ECO:0007669"/>
    <property type="project" value="TreeGrafter"/>
</dbReference>
<proteinExistence type="inferred from homology"/>
<evidence type="ECO:0000313" key="4">
    <source>
        <dbReference type="Proteomes" id="UP001197875"/>
    </source>
</evidence>
<dbReference type="InterPro" id="IPR013785">
    <property type="entry name" value="Aldolase_TIM"/>
</dbReference>
<dbReference type="InterPro" id="IPR002220">
    <property type="entry name" value="DapA-like"/>
</dbReference>
<dbReference type="PANTHER" id="PTHR12128:SF66">
    <property type="entry name" value="4-HYDROXY-2-OXOGLUTARATE ALDOLASE, MITOCHONDRIAL"/>
    <property type="match status" value="1"/>
</dbReference>
<reference evidence="3 4" key="1">
    <citation type="submission" date="2021-10" db="EMBL/GenBank/DDBJ databases">
        <title>Anaerobic single-cell dispensing facilitates the cultivation of human gut bacteria.</title>
        <authorList>
            <person name="Afrizal A."/>
        </authorList>
    </citation>
    <scope>NUCLEOTIDE SEQUENCE [LARGE SCALE GENOMIC DNA]</scope>
    <source>
        <strain evidence="3 4">CLA-AA-H277</strain>
    </source>
</reference>
<dbReference type="Gene3D" id="3.20.20.70">
    <property type="entry name" value="Aldolase class I"/>
    <property type="match status" value="1"/>
</dbReference>
<dbReference type="PANTHER" id="PTHR12128">
    <property type="entry name" value="DIHYDRODIPICOLINATE SYNTHASE"/>
    <property type="match status" value="1"/>
</dbReference>